<comment type="caution">
    <text evidence="2">The sequence shown here is derived from an EMBL/GenBank/DDBJ whole genome shotgun (WGS) entry which is preliminary data.</text>
</comment>
<dbReference type="EMBL" id="BSDZ01000120">
    <property type="protein sequence ID" value="GLI71769.1"/>
    <property type="molecule type" value="Genomic_DNA"/>
</dbReference>
<feature type="compositionally biased region" description="Polar residues" evidence="1">
    <location>
        <begin position="1392"/>
        <end position="1402"/>
    </location>
</feature>
<feature type="region of interest" description="Disordered" evidence="1">
    <location>
        <begin position="1633"/>
        <end position="1714"/>
    </location>
</feature>
<dbReference type="PANTHER" id="PTHR15131:SF3">
    <property type="entry name" value="SNRNA-ACTIVATING PROTEIN COMPLEX SUBUNIT 1"/>
    <property type="match status" value="1"/>
</dbReference>
<accession>A0ABQ5SQ30</accession>
<name>A0ABQ5SQ30_9CHLO</name>
<dbReference type="Proteomes" id="UP001165090">
    <property type="component" value="Unassembled WGS sequence"/>
</dbReference>
<evidence type="ECO:0000313" key="3">
    <source>
        <dbReference type="Proteomes" id="UP001165090"/>
    </source>
</evidence>
<reference evidence="2 3" key="1">
    <citation type="journal article" date="2023" name="IScience">
        <title>Expanded male sex-determining region conserved during the evolution of homothallism in the green alga Volvox.</title>
        <authorList>
            <person name="Yamamoto K."/>
            <person name="Matsuzaki R."/>
            <person name="Mahakham W."/>
            <person name="Heman W."/>
            <person name="Sekimoto H."/>
            <person name="Kawachi M."/>
            <person name="Minakuchi Y."/>
            <person name="Toyoda A."/>
            <person name="Nozaki H."/>
        </authorList>
    </citation>
    <scope>NUCLEOTIDE SEQUENCE [LARGE SCALE GENOMIC DNA]</scope>
    <source>
        <strain evidence="2 3">NIES-4468</strain>
    </source>
</reference>
<sequence>MGKLVPNKSPHISTIPSFETDVHKLIDKFVLKVERIDETKFSTFKEIWRESSFSFIHQAVPLNIPAGDFLQLLYAVALNRLVDPSPYLNYRADPGELTGTACCNATPAEAEDALVQLAGEADVGTHRGVGASSGAGVEQISLRQGAAPGAPAGAPINTLRSNSDAGRNLGAAGLAAAEEDPLDQECDLLAHLDELCSDLFQEHQVQHHTEQGQPFSMSSHVQALPYSLNGAAGKNTTGGFSNVALAGPPLPSQFLTRPQQHVTAACLNAGPHGALHGFQERPTCNPPLAGPELSLLLAMTPGSPSHSQREQQHDQQLQQLQQQQQQQCRGAEDSYAWCDTLMGSNAEGRELQQRGQDAAPCTQLLPSALTVACANGSLDAAFEPGPISHGLAEEDDYDDALMDGVPDKPSVLLSSTWGTAHPATSQAADSAPRNVPNLKVQCKEPADGNMPGPQHTVDCVEEAPDKLMPMNGSSDLQVPPAAAGSGRTPEAVMGPVCAELAPLTASPGGCSIAVMDGSPGGLSVDLVGMDLAPHSSGPFKGPFSPMRSSSGVSPSPLKGLAFPTSTQATPDVSPPTPSSLKGSPALRTLRTPIQLQSPQPRVRAPDGANAALATPYAAEPGDSAATQLHTVVAAAADAFAFVAPTITRIEGAVAKGPAASGIHSPEPHAMLADAQSLGWAAQGLPPPPPQQHQQQQQQQQQQQPALPWLMQAPCGGNPTQPISDLGTAAAILTLAAAEGSARANDVGCNRIVDGTGWEALAPTRAVTSGTPGADVGAIEPIGAPDDAACGAPGPIDEGLPPVPGSMRARETTNSNLNLQQQPTLPAEPPLPGPDVPLAARVGAIYALYCLHATQICCPSVRIYVPLPLMTSLTGTVREAVAAGLRDVLAIVRKLWRQGALVPGGVARFPGATSALPSVGSYGWKAATAARAQAIAAGHGGIHKHLDASHRRLATFHEVLMSNPILRQALLHLRTALPLLADMEAFERLCDLYGKQRSAVFHENNNGGDGGASCTAAPDVLFEARVGGEVRRTVRRMFAEVLRALRLPPPRVQRTERKRRERELGAQREAEEAEARLEAAVASPPCTVAEALAQVAVKPPALQRRRVAGELGALMRRRAIQGGRERTAGPGAATGSIGGGGGCIGPTDSGRRQQQRTTITVRHRSELASAGLLGEDGLRAAAMPGIPPRVLRAEEERRHRVETVAVTWLSRQDRLMRIEQGEVREEEQPQRICQQHGDQPQKRRGKVTEGAAEAQRLTSKDSAAAAPRSIRVSHGRGYEARQAKSDVPGTPVKSSEDGGDGEKDTDEGSDVDAELEAAFAELEAGGDSPVDKKPLAGAVATTAPGQTAGEDYIDGATVPSATRVQGRGRGASGRGRGARSKSRNPRCGRGADQQGNKHPNKQLTPGADSSEELTAGVLGTCSKKRGRGRGRGRGASGQGGILPRTKPIPQSSGVSVDVPGMRPRKRLKGASTKIGLEPPAAEDSGSGFDRKAGQATRVGAEGSRMAFMAETKVGGVGAVSGVDELETDDVLGHLGIADAELIRQTQLALKAQREAMELLRRIRPPDPHLRLAAVEVATQQQPPPSVLALNLPGSMQPGMPGTEPAMSNAKANVGDLPGASRRRVATLPHLPPALAAPAQVGSGRQQQQKKKQPGAKSKAVGAAKKPSQPCRTRAQLDPGPGRQGENGALAGDTAKGTAGPVQSVGTTSPAAGSRPCRRATFAATVAASNHEAIHEAAGGGTGVLACDQSQPREGDAEGLGLLPKSGGTTSRGEAIHASQVAAGRANSALADDDEDVLAAFDAMFSAMKGLNALSSASAAK</sequence>
<dbReference type="PANTHER" id="PTHR15131">
    <property type="entry name" value="SMALL NUCLEAR RNA ACTIVATING COMPLEX, POLYPEPTIDE 1"/>
    <property type="match status" value="1"/>
</dbReference>
<dbReference type="InterPro" id="IPR019188">
    <property type="entry name" value="SNAPC1"/>
</dbReference>
<proteinExistence type="predicted"/>
<feature type="compositionally biased region" description="Low complexity" evidence="1">
    <location>
        <begin position="1653"/>
        <end position="1666"/>
    </location>
</feature>
<organism evidence="2 3">
    <name type="scientific">Volvox africanus</name>
    <dbReference type="NCBI Taxonomy" id="51714"/>
    <lineage>
        <taxon>Eukaryota</taxon>
        <taxon>Viridiplantae</taxon>
        <taxon>Chlorophyta</taxon>
        <taxon>core chlorophytes</taxon>
        <taxon>Chlorophyceae</taxon>
        <taxon>CS clade</taxon>
        <taxon>Chlamydomonadales</taxon>
        <taxon>Volvocaceae</taxon>
        <taxon>Volvox</taxon>
    </lineage>
</organism>
<feature type="region of interest" description="Disordered" evidence="1">
    <location>
        <begin position="1742"/>
        <end position="1772"/>
    </location>
</feature>
<feature type="compositionally biased region" description="Low complexity" evidence="1">
    <location>
        <begin position="1633"/>
        <end position="1645"/>
    </location>
</feature>
<feature type="region of interest" description="Disordered" evidence="1">
    <location>
        <begin position="1220"/>
        <end position="1462"/>
    </location>
</feature>
<gene>
    <name evidence="2" type="ORF">VaNZ11_017093</name>
</gene>
<protein>
    <submittedName>
        <fullName evidence="2">Uncharacterized protein</fullName>
    </submittedName>
</protein>
<feature type="region of interest" description="Disordered" evidence="1">
    <location>
        <begin position="679"/>
        <end position="704"/>
    </location>
</feature>
<feature type="compositionally biased region" description="Low complexity" evidence="1">
    <location>
        <begin position="314"/>
        <end position="325"/>
    </location>
</feature>
<feature type="compositionally biased region" description="Basic residues" evidence="1">
    <location>
        <begin position="1421"/>
        <end position="1431"/>
    </location>
</feature>
<feature type="region of interest" description="Disordered" evidence="1">
    <location>
        <begin position="538"/>
        <end position="606"/>
    </location>
</feature>
<feature type="region of interest" description="Disordered" evidence="1">
    <location>
        <begin position="1123"/>
        <end position="1154"/>
    </location>
</feature>
<feature type="region of interest" description="Disordered" evidence="1">
    <location>
        <begin position="1590"/>
        <end position="1615"/>
    </location>
</feature>
<evidence type="ECO:0000313" key="2">
    <source>
        <dbReference type="EMBL" id="GLI71769.1"/>
    </source>
</evidence>
<evidence type="ECO:0000256" key="1">
    <source>
        <dbReference type="SAM" id="MobiDB-lite"/>
    </source>
</evidence>
<feature type="compositionally biased region" description="Acidic residues" evidence="1">
    <location>
        <begin position="1302"/>
        <end position="1314"/>
    </location>
</feature>
<keyword evidence="3" id="KW-1185">Reference proteome</keyword>
<feature type="region of interest" description="Disordered" evidence="1">
    <location>
        <begin position="297"/>
        <end position="325"/>
    </location>
</feature>
<dbReference type="Pfam" id="PF09808">
    <property type="entry name" value="SNAPC1"/>
    <property type="match status" value="2"/>
</dbReference>
<feature type="compositionally biased region" description="Low complexity" evidence="1">
    <location>
        <begin position="542"/>
        <end position="556"/>
    </location>
</feature>
<feature type="compositionally biased region" description="Low complexity" evidence="1">
    <location>
        <begin position="691"/>
        <end position="704"/>
    </location>
</feature>
<feature type="compositionally biased region" description="Basic residues" evidence="1">
    <location>
        <begin position="1375"/>
        <end position="1385"/>
    </location>
</feature>